<dbReference type="EMBL" id="JASBNA010000039">
    <property type="protein sequence ID" value="KAK7681825.1"/>
    <property type="molecule type" value="Genomic_DNA"/>
</dbReference>
<name>A0AAW0FK73_9APHY</name>
<reference evidence="1 2" key="1">
    <citation type="submission" date="2022-09" db="EMBL/GenBank/DDBJ databases">
        <authorList>
            <person name="Palmer J.M."/>
        </authorList>
    </citation>
    <scope>NUCLEOTIDE SEQUENCE [LARGE SCALE GENOMIC DNA]</scope>
    <source>
        <strain evidence="1 2">DSM 7382</strain>
    </source>
</reference>
<protein>
    <submittedName>
        <fullName evidence="1">Uncharacterized protein</fullName>
    </submittedName>
</protein>
<gene>
    <name evidence="1" type="ORF">QCA50_015172</name>
</gene>
<dbReference type="Proteomes" id="UP001385951">
    <property type="component" value="Unassembled WGS sequence"/>
</dbReference>
<sequence length="106" mass="11672">MTLHCLNWNTLRQPARASINGGFKRVTSLAFGTCSLTDSAALFRAIQWFPSVVPLSLHFVNFAHEEAHSWLILDLSSGTENLNLGSAPTEVIDFLIEAIFPLPCKS</sequence>
<evidence type="ECO:0000313" key="2">
    <source>
        <dbReference type="Proteomes" id="UP001385951"/>
    </source>
</evidence>
<comment type="caution">
    <text evidence="1">The sequence shown here is derived from an EMBL/GenBank/DDBJ whole genome shotgun (WGS) entry which is preliminary data.</text>
</comment>
<organism evidence="1 2">
    <name type="scientific">Cerrena zonata</name>
    <dbReference type="NCBI Taxonomy" id="2478898"/>
    <lineage>
        <taxon>Eukaryota</taxon>
        <taxon>Fungi</taxon>
        <taxon>Dikarya</taxon>
        <taxon>Basidiomycota</taxon>
        <taxon>Agaricomycotina</taxon>
        <taxon>Agaricomycetes</taxon>
        <taxon>Polyporales</taxon>
        <taxon>Cerrenaceae</taxon>
        <taxon>Cerrena</taxon>
    </lineage>
</organism>
<accession>A0AAW0FK73</accession>
<proteinExistence type="predicted"/>
<dbReference type="AlphaFoldDB" id="A0AAW0FK73"/>
<evidence type="ECO:0000313" key="1">
    <source>
        <dbReference type="EMBL" id="KAK7681825.1"/>
    </source>
</evidence>
<keyword evidence="2" id="KW-1185">Reference proteome</keyword>